<evidence type="ECO:0000313" key="2">
    <source>
        <dbReference type="Proteomes" id="UP000092876"/>
    </source>
</evidence>
<dbReference type="RefSeq" id="WP_083994600.1">
    <property type="nucleotide sequence ID" value="NZ_AP025461.1"/>
</dbReference>
<protein>
    <submittedName>
        <fullName evidence="1">Uncharacterized protein</fullName>
    </submittedName>
</protein>
<reference evidence="2" key="1">
    <citation type="submission" date="2016-06" db="EMBL/GenBank/DDBJ databases">
        <authorList>
            <person name="Rodrigo-Torres Lidia"/>
            <person name="Arahal R.David."/>
        </authorList>
    </citation>
    <scope>NUCLEOTIDE SEQUENCE [LARGE SCALE GENOMIC DNA]</scope>
    <source>
        <strain evidence="2">CECT 7223</strain>
    </source>
</reference>
<evidence type="ECO:0000313" key="1">
    <source>
        <dbReference type="EMBL" id="SBS64307.1"/>
    </source>
</evidence>
<dbReference type="AlphaFoldDB" id="A0A1C3ISL1"/>
<sequence length="60" mass="6798">MGGGKWAISMKLCQFVKYLLHTNHQDKKVSAIKGLKDGGLIYSRARYVIELLHTSFCQLT</sequence>
<gene>
    <name evidence="1" type="ORF">VAT7223_02113</name>
</gene>
<name>A0A1C3ISL1_9VIBR</name>
<accession>A0A1C3ISL1</accession>
<proteinExistence type="predicted"/>
<organism evidence="1 2">
    <name type="scientific">Vibrio atlanticus</name>
    <dbReference type="NCBI Taxonomy" id="693153"/>
    <lineage>
        <taxon>Bacteria</taxon>
        <taxon>Pseudomonadati</taxon>
        <taxon>Pseudomonadota</taxon>
        <taxon>Gammaproteobacteria</taxon>
        <taxon>Vibrionales</taxon>
        <taxon>Vibrionaceae</taxon>
        <taxon>Vibrio</taxon>
    </lineage>
</organism>
<dbReference type="Proteomes" id="UP000092876">
    <property type="component" value="Unassembled WGS sequence"/>
</dbReference>
<dbReference type="GeneID" id="94234797"/>
<dbReference type="EMBL" id="FLQP01000028">
    <property type="protein sequence ID" value="SBS64307.1"/>
    <property type="molecule type" value="Genomic_DNA"/>
</dbReference>